<gene>
    <name evidence="1" type="ordered locus">SBI_01414</name>
</gene>
<dbReference type="SUPFAM" id="SSF52172">
    <property type="entry name" value="CheY-like"/>
    <property type="match status" value="1"/>
</dbReference>
<organism evidence="1 2">
    <name type="scientific">Streptomyces bingchenggensis (strain BCW-1)</name>
    <dbReference type="NCBI Taxonomy" id="749414"/>
    <lineage>
        <taxon>Bacteria</taxon>
        <taxon>Bacillati</taxon>
        <taxon>Actinomycetota</taxon>
        <taxon>Actinomycetes</taxon>
        <taxon>Kitasatosporales</taxon>
        <taxon>Streptomycetaceae</taxon>
        <taxon>Streptomyces</taxon>
    </lineage>
</organism>
<protein>
    <submittedName>
        <fullName evidence="1">Uncharacterized protein</fullName>
    </submittedName>
</protein>
<keyword evidence="2" id="KW-1185">Reference proteome</keyword>
<dbReference type="HOGENOM" id="CLU_2541004_0_0_11"/>
<name>D7CDM0_STRBB</name>
<dbReference type="Proteomes" id="UP000000377">
    <property type="component" value="Chromosome"/>
</dbReference>
<sequence length="83" mass="8839">MGSHGAGRTHPAAADVVLLDLGLPDLDGLDVCQKLLNPQRRPAHRRAIRMAGWRPTDVPTGSFIVGPGAALAHVSRAGTRWVR</sequence>
<dbReference type="EMBL" id="CP002047">
    <property type="protein sequence ID" value="ADI04535.1"/>
    <property type="molecule type" value="Genomic_DNA"/>
</dbReference>
<reference evidence="1 2" key="1">
    <citation type="journal article" date="2010" name="J. Bacteriol.">
        <title>Genome sequence of the milbemycin-producing bacterium Streptomyces bingchenggensis.</title>
        <authorList>
            <person name="Wang X.J."/>
            <person name="Yan Y.J."/>
            <person name="Zhang B."/>
            <person name="An J."/>
            <person name="Wang J.J."/>
            <person name="Tian J."/>
            <person name="Jiang L."/>
            <person name="Chen Y.H."/>
            <person name="Huang S.X."/>
            <person name="Yin M."/>
            <person name="Zhang J."/>
            <person name="Gao A.L."/>
            <person name="Liu C.X."/>
            <person name="Zhu Z.X."/>
            <person name="Xiang W.S."/>
        </authorList>
    </citation>
    <scope>NUCLEOTIDE SEQUENCE [LARGE SCALE GENOMIC DNA]</scope>
    <source>
        <strain evidence="1 2">BCW-1</strain>
    </source>
</reference>
<dbReference type="AlphaFoldDB" id="D7CDM0"/>
<dbReference type="KEGG" id="sbh:SBI_01414"/>
<evidence type="ECO:0000313" key="2">
    <source>
        <dbReference type="Proteomes" id="UP000000377"/>
    </source>
</evidence>
<accession>D7CDM0</accession>
<proteinExistence type="predicted"/>
<dbReference type="InterPro" id="IPR011006">
    <property type="entry name" value="CheY-like_superfamily"/>
</dbReference>
<evidence type="ECO:0000313" key="1">
    <source>
        <dbReference type="EMBL" id="ADI04535.1"/>
    </source>
</evidence>